<gene>
    <name evidence="1" type="ORF">TT172_LOCUS1053</name>
</gene>
<accession>A0A3S4AMX4</accession>
<organism evidence="1 2">
    <name type="scientific">Thermothielavioides terrestris</name>
    <dbReference type="NCBI Taxonomy" id="2587410"/>
    <lineage>
        <taxon>Eukaryota</taxon>
        <taxon>Fungi</taxon>
        <taxon>Dikarya</taxon>
        <taxon>Ascomycota</taxon>
        <taxon>Pezizomycotina</taxon>
        <taxon>Sordariomycetes</taxon>
        <taxon>Sordariomycetidae</taxon>
        <taxon>Sordariales</taxon>
        <taxon>Chaetomiaceae</taxon>
        <taxon>Thermothielavioides</taxon>
    </lineage>
</organism>
<reference evidence="1 2" key="1">
    <citation type="submission" date="2018-04" db="EMBL/GenBank/DDBJ databases">
        <authorList>
            <person name="Huttner S."/>
            <person name="Dainat J."/>
        </authorList>
    </citation>
    <scope>NUCLEOTIDE SEQUENCE [LARGE SCALE GENOMIC DNA]</scope>
</reference>
<dbReference type="Gene3D" id="2.30.30.100">
    <property type="match status" value="1"/>
</dbReference>
<evidence type="ECO:0000313" key="1">
    <source>
        <dbReference type="EMBL" id="SPQ18634.1"/>
    </source>
</evidence>
<dbReference type="Proteomes" id="UP000289323">
    <property type="component" value="Unassembled WGS sequence"/>
</dbReference>
<name>A0A3S4AMX4_9PEZI</name>
<proteinExistence type="predicted"/>
<dbReference type="EMBL" id="OUUZ01000001">
    <property type="protein sequence ID" value="SPQ18634.1"/>
    <property type="molecule type" value="Genomic_DNA"/>
</dbReference>
<dbReference type="AlphaFoldDB" id="A0A3S4AMX4"/>
<protein>
    <submittedName>
        <fullName evidence="1">8bf650c0-d209-417f-a7e6-3c8537a5fea8</fullName>
    </submittedName>
</protein>
<sequence length="46" mass="5130">MSTDTPTPPTQTPSKAEATAFLQSLLNKNLRVTTTDNRMFWGAFNK</sequence>
<evidence type="ECO:0000313" key="2">
    <source>
        <dbReference type="Proteomes" id="UP000289323"/>
    </source>
</evidence>